<dbReference type="InterPro" id="IPR014284">
    <property type="entry name" value="RNA_pol_sigma-70_dom"/>
</dbReference>
<comment type="similarity">
    <text evidence="1">Belongs to the sigma-70 factor family. ECF subfamily.</text>
</comment>
<name>A0ABY1EIC9_9MICO</name>
<feature type="domain" description="RNA polymerase sigma factor 70 region 4 type 2" evidence="6">
    <location>
        <begin position="128"/>
        <end position="179"/>
    </location>
</feature>
<sequence length="204" mass="22577">MKSSRLCRTCLSMRVVTDTQREKRMRNLVALVGDPVRRYLHRRTDAATADDVIGDTLLVCWRRLDEVPDDALPWAIVVARQCLSNAQRAERRRTRLIGRIIAIDPPAAVAHENPAASTVDEGTAVAARVTAALAGLRRDDAEILRLWAWDELTSPQIAVVLGVSANAAAIRLHRAKARLKQELLKSGHPTGHVPYNEGSDDARR</sequence>
<dbReference type="InterPro" id="IPR013249">
    <property type="entry name" value="RNA_pol_sigma70_r4_t2"/>
</dbReference>
<dbReference type="InterPro" id="IPR013325">
    <property type="entry name" value="RNA_pol_sigma_r2"/>
</dbReference>
<dbReference type="InterPro" id="IPR039425">
    <property type="entry name" value="RNA_pol_sigma-70-like"/>
</dbReference>
<dbReference type="NCBIfam" id="TIGR02937">
    <property type="entry name" value="sigma70-ECF"/>
    <property type="match status" value="1"/>
</dbReference>
<proteinExistence type="inferred from homology"/>
<dbReference type="InterPro" id="IPR013324">
    <property type="entry name" value="RNA_pol_sigma_r3/r4-like"/>
</dbReference>
<dbReference type="PANTHER" id="PTHR43133">
    <property type="entry name" value="RNA POLYMERASE ECF-TYPE SIGMA FACTO"/>
    <property type="match status" value="1"/>
</dbReference>
<dbReference type="EMBL" id="FOPW01000024">
    <property type="protein sequence ID" value="SFH96696.1"/>
    <property type="molecule type" value="Genomic_DNA"/>
</dbReference>
<dbReference type="SUPFAM" id="SSF88659">
    <property type="entry name" value="Sigma3 and sigma4 domains of RNA polymerase sigma factors"/>
    <property type="match status" value="1"/>
</dbReference>
<evidence type="ECO:0000259" key="6">
    <source>
        <dbReference type="Pfam" id="PF08281"/>
    </source>
</evidence>
<accession>A0ABY1EIC9</accession>
<dbReference type="InterPro" id="IPR036388">
    <property type="entry name" value="WH-like_DNA-bd_sf"/>
</dbReference>
<dbReference type="Proteomes" id="UP000199681">
    <property type="component" value="Unassembled WGS sequence"/>
</dbReference>
<evidence type="ECO:0000256" key="2">
    <source>
        <dbReference type="ARBA" id="ARBA00023015"/>
    </source>
</evidence>
<keyword evidence="8" id="KW-1185">Reference proteome</keyword>
<dbReference type="SUPFAM" id="SSF88946">
    <property type="entry name" value="Sigma2 domain of RNA polymerase sigma factors"/>
    <property type="match status" value="1"/>
</dbReference>
<evidence type="ECO:0000313" key="7">
    <source>
        <dbReference type="EMBL" id="SFH96696.1"/>
    </source>
</evidence>
<dbReference type="Gene3D" id="1.10.10.10">
    <property type="entry name" value="Winged helix-like DNA-binding domain superfamily/Winged helix DNA-binding domain"/>
    <property type="match status" value="1"/>
</dbReference>
<evidence type="ECO:0000256" key="5">
    <source>
        <dbReference type="SAM" id="MobiDB-lite"/>
    </source>
</evidence>
<dbReference type="PANTHER" id="PTHR43133:SF25">
    <property type="entry name" value="RNA POLYMERASE SIGMA FACTOR RFAY-RELATED"/>
    <property type="match status" value="1"/>
</dbReference>
<comment type="caution">
    <text evidence="7">The sequence shown here is derived from an EMBL/GenBank/DDBJ whole genome shotgun (WGS) entry which is preliminary data.</text>
</comment>
<feature type="region of interest" description="Disordered" evidence="5">
    <location>
        <begin position="183"/>
        <end position="204"/>
    </location>
</feature>
<evidence type="ECO:0000313" key="8">
    <source>
        <dbReference type="Proteomes" id="UP000199681"/>
    </source>
</evidence>
<reference evidence="7 8" key="1">
    <citation type="submission" date="2016-10" db="EMBL/GenBank/DDBJ databases">
        <authorList>
            <person name="Varghese N."/>
            <person name="Submissions S."/>
        </authorList>
    </citation>
    <scope>NUCLEOTIDE SEQUENCE [LARGE SCALE GENOMIC DNA]</scope>
    <source>
        <strain evidence="7 8">GMCC 1.11211</strain>
    </source>
</reference>
<evidence type="ECO:0000256" key="1">
    <source>
        <dbReference type="ARBA" id="ARBA00010641"/>
    </source>
</evidence>
<organism evidence="7 8">
    <name type="scientific">Cryobacterium levicorallinum</name>
    <dbReference type="NCBI Taxonomy" id="995038"/>
    <lineage>
        <taxon>Bacteria</taxon>
        <taxon>Bacillati</taxon>
        <taxon>Actinomycetota</taxon>
        <taxon>Actinomycetes</taxon>
        <taxon>Micrococcales</taxon>
        <taxon>Microbacteriaceae</taxon>
        <taxon>Cryobacterium</taxon>
    </lineage>
</organism>
<protein>
    <submittedName>
        <fullName evidence="7">RNA polymerase sigma-70 factor, ECF subfamily</fullName>
    </submittedName>
</protein>
<keyword evidence="4" id="KW-0804">Transcription</keyword>
<dbReference type="Pfam" id="PF08281">
    <property type="entry name" value="Sigma70_r4_2"/>
    <property type="match status" value="1"/>
</dbReference>
<evidence type="ECO:0000256" key="3">
    <source>
        <dbReference type="ARBA" id="ARBA00023082"/>
    </source>
</evidence>
<dbReference type="Gene3D" id="1.10.1740.10">
    <property type="match status" value="1"/>
</dbReference>
<keyword evidence="3" id="KW-0731">Sigma factor</keyword>
<evidence type="ECO:0000256" key="4">
    <source>
        <dbReference type="ARBA" id="ARBA00023163"/>
    </source>
</evidence>
<keyword evidence="2" id="KW-0805">Transcription regulation</keyword>
<gene>
    <name evidence="7" type="ORF">SAMN05216274_12437</name>
</gene>